<dbReference type="GO" id="GO:0030198">
    <property type="term" value="P:extracellular matrix organization"/>
    <property type="evidence" value="ECO:0007669"/>
    <property type="project" value="TreeGrafter"/>
</dbReference>
<evidence type="ECO:0000259" key="2">
    <source>
        <dbReference type="Pfam" id="PF18454"/>
    </source>
</evidence>
<name>A0A6J5L6U4_9CAUD</name>
<dbReference type="GO" id="GO:0005615">
    <property type="term" value="C:extracellular space"/>
    <property type="evidence" value="ECO:0007669"/>
    <property type="project" value="TreeGrafter"/>
</dbReference>
<dbReference type="Pfam" id="PF18454">
    <property type="entry name" value="Mtd_N"/>
    <property type="match status" value="1"/>
</dbReference>
<organism evidence="3">
    <name type="scientific">uncultured Caudovirales phage</name>
    <dbReference type="NCBI Taxonomy" id="2100421"/>
    <lineage>
        <taxon>Viruses</taxon>
        <taxon>Duplodnaviria</taxon>
        <taxon>Heunggongvirae</taxon>
        <taxon>Uroviricota</taxon>
        <taxon>Caudoviricetes</taxon>
        <taxon>Peduoviridae</taxon>
        <taxon>Maltschvirus</taxon>
        <taxon>Maltschvirus maltsch</taxon>
    </lineage>
</organism>
<feature type="domain" description="Major tropism determinant N-terminal" evidence="2">
    <location>
        <begin position="7"/>
        <end position="43"/>
    </location>
</feature>
<feature type="region of interest" description="Disordered" evidence="1">
    <location>
        <begin position="119"/>
        <end position="201"/>
    </location>
</feature>
<feature type="compositionally biased region" description="Basic and acidic residues" evidence="1">
    <location>
        <begin position="136"/>
        <end position="157"/>
    </location>
</feature>
<dbReference type="PANTHER" id="PTHR24023:SF914">
    <property type="entry name" value="OTOLIN-1"/>
    <property type="match status" value="1"/>
</dbReference>
<evidence type="ECO:0000313" key="3">
    <source>
        <dbReference type="EMBL" id="CAB4130348.1"/>
    </source>
</evidence>
<dbReference type="PANTHER" id="PTHR24023">
    <property type="entry name" value="COLLAGEN ALPHA"/>
    <property type="match status" value="1"/>
</dbReference>
<dbReference type="Pfam" id="PF01391">
    <property type="entry name" value="Collagen"/>
    <property type="match status" value="1"/>
</dbReference>
<feature type="compositionally biased region" description="Low complexity" evidence="1">
    <location>
        <begin position="119"/>
        <end position="134"/>
    </location>
</feature>
<evidence type="ECO:0000256" key="1">
    <source>
        <dbReference type="SAM" id="MobiDB-lite"/>
    </source>
</evidence>
<dbReference type="InterPro" id="IPR041352">
    <property type="entry name" value="Mtd_N"/>
</dbReference>
<gene>
    <name evidence="3" type="ORF">UFOVP116_398</name>
</gene>
<proteinExistence type="predicted"/>
<keyword evidence="3" id="KW-0176">Collagen</keyword>
<dbReference type="GO" id="GO:0030020">
    <property type="term" value="F:extracellular matrix structural constituent conferring tensile strength"/>
    <property type="evidence" value="ECO:0007669"/>
    <property type="project" value="TreeGrafter"/>
</dbReference>
<accession>A0A6J5L6U4</accession>
<dbReference type="InterPro" id="IPR008160">
    <property type="entry name" value="Collagen"/>
</dbReference>
<dbReference type="GO" id="GO:0031012">
    <property type="term" value="C:extracellular matrix"/>
    <property type="evidence" value="ECO:0007669"/>
    <property type="project" value="TreeGrafter"/>
</dbReference>
<dbReference type="EMBL" id="LR796237">
    <property type="protein sequence ID" value="CAB4130348.1"/>
    <property type="molecule type" value="Genomic_DNA"/>
</dbReference>
<dbReference type="InterPro" id="IPR050149">
    <property type="entry name" value="Collagen_superfamily"/>
</dbReference>
<protein>
    <submittedName>
        <fullName evidence="3">Collagen triple helix repeat</fullName>
    </submittedName>
</protein>
<dbReference type="SUPFAM" id="SSF69349">
    <property type="entry name" value="Phage fibre proteins"/>
    <property type="match status" value="1"/>
</dbReference>
<reference evidence="3" key="1">
    <citation type="submission" date="2020-04" db="EMBL/GenBank/DDBJ databases">
        <authorList>
            <person name="Chiriac C."/>
            <person name="Salcher M."/>
            <person name="Ghai R."/>
            <person name="Kavagutti S V."/>
        </authorList>
    </citation>
    <scope>NUCLEOTIDE SEQUENCE</scope>
</reference>
<sequence length="319" mass="32909">MPNIQLQFRRGTAQEWTTANPVLAQGEMAIEQDTFKYKLGNGALAWNDLPYGGTKGDKGDKGDQGAGLEITGVASLIQDLPASGAIGELYVVVEDTSGYIWSGSEWKNVGPIRGPQGIQGIQGIQGEKGIQGEVGPKGERGEQGIQGEKGDKGDKGEQGGVGAMGAPGPQGSTGEKGEQGIQGEAGPKGDKGDAGTNATPTPQVIPIACSDENTPFATQPALVTFRMPYAFTLTDIRASLTTPQATGNPVIVDVKQEGISILSTLVTIDNTTKSSKVATALPVIATQALTDDGEITIDILQIGDGLATGLKVYLIGYAV</sequence>